<feature type="region of interest" description="Disordered" evidence="3">
    <location>
        <begin position="471"/>
        <end position="506"/>
    </location>
</feature>
<feature type="compositionally biased region" description="Low complexity" evidence="3">
    <location>
        <begin position="244"/>
        <end position="253"/>
    </location>
</feature>
<feature type="compositionally biased region" description="Basic and acidic residues" evidence="3">
    <location>
        <begin position="474"/>
        <end position="483"/>
    </location>
</feature>
<dbReference type="GO" id="GO:0000289">
    <property type="term" value="P:nuclear-transcribed mRNA poly(A) tail shortening"/>
    <property type="evidence" value="ECO:0007669"/>
    <property type="project" value="TreeGrafter"/>
</dbReference>
<gene>
    <name evidence="4" type="ORF">TEQG_04378</name>
</gene>
<accession>F2PTK3</accession>
<feature type="compositionally biased region" description="Polar residues" evidence="3">
    <location>
        <begin position="270"/>
        <end position="284"/>
    </location>
</feature>
<dbReference type="VEuPathDB" id="FungiDB:TEQG_04378"/>
<feature type="region of interest" description="Disordered" evidence="3">
    <location>
        <begin position="359"/>
        <end position="378"/>
    </location>
</feature>
<dbReference type="EMBL" id="DS995738">
    <property type="protein sequence ID" value="EGE05221.1"/>
    <property type="molecule type" value="Genomic_DNA"/>
</dbReference>
<protein>
    <submittedName>
        <fullName evidence="4">SAM domain-containing protein</fullName>
    </submittedName>
</protein>
<feature type="compositionally biased region" description="Polar residues" evidence="3">
    <location>
        <begin position="254"/>
        <end position="263"/>
    </location>
</feature>
<sequence length="563" mass="60707">MASHIIGNRNSTPEASKSSLRPPSSSRTLGGSHQLRASADMSGFAPPLSARNIRPASEVYFNQQSQGQNNADDALDRAAQQWLADIDQYETTLEEMAAATLDQDFKDELSAIEQWFHAMSNRLSDAMSKLNVEGSRNSLVRPPPSPGNKRNSGLDTSTINAMFPDAAAAIAKKKAELTQQTGNAPVSNRNSAVFSGDRSSLVAPTISTTDVGKDNLPQPPASPWTHRAPEQQAPIARPKSSSGQQQQQQQQQQPMGQFSQPLQSAGLRSPLSSGPSNIQSTTITAPDLMPEPPILSPYNVGNASWASMTNTPMVSSFNQQSQPNQADMIANATAMKLAALSTVNNRIALDDARKYRRTRSNDNQNRMHNQPPVSPGLPNTIPGTNVIMVNDSGQILNPQQVAALQAQQQAAISGRRSRPNSPGLALQGTPIQMNFTSPQNNGFLAAYDANAYLGNTLGGMGVGQFSGAGSHEGYLSDHSEIPRGRSPRGRRGSSKPPEDPTDPALLQDIPGWLRSLRLHKYTDNLKDLKWTELVELDDKGLEARGVFEQVKEAKSEGKLDNIL</sequence>
<evidence type="ECO:0000313" key="5">
    <source>
        <dbReference type="Proteomes" id="UP000009169"/>
    </source>
</evidence>
<proteinExistence type="predicted"/>
<feature type="region of interest" description="Disordered" evidence="3">
    <location>
        <begin position="134"/>
        <end position="157"/>
    </location>
</feature>
<comment type="subcellular location">
    <subcellularLocation>
        <location evidence="1">Cytoplasm</location>
    </subcellularLocation>
</comment>
<evidence type="ECO:0000313" key="4">
    <source>
        <dbReference type="EMBL" id="EGE05221.1"/>
    </source>
</evidence>
<dbReference type="GO" id="GO:0003729">
    <property type="term" value="F:mRNA binding"/>
    <property type="evidence" value="ECO:0007669"/>
    <property type="project" value="TreeGrafter"/>
</dbReference>
<keyword evidence="5" id="KW-1185">Reference proteome</keyword>
<keyword evidence="2" id="KW-0963">Cytoplasm</keyword>
<dbReference type="AlphaFoldDB" id="F2PTK3"/>
<evidence type="ECO:0000256" key="2">
    <source>
        <dbReference type="ARBA" id="ARBA00022490"/>
    </source>
</evidence>
<evidence type="ECO:0000256" key="3">
    <source>
        <dbReference type="SAM" id="MobiDB-lite"/>
    </source>
</evidence>
<dbReference type="Gene3D" id="1.10.150.50">
    <property type="entry name" value="Transcription Factor, Ets-1"/>
    <property type="match status" value="1"/>
</dbReference>
<feature type="compositionally biased region" description="Polar residues" evidence="3">
    <location>
        <begin position="148"/>
        <end position="157"/>
    </location>
</feature>
<feature type="region of interest" description="Disordered" evidence="3">
    <location>
        <begin position="1"/>
        <end position="49"/>
    </location>
</feature>
<name>F2PTK3_TRIEC</name>
<feature type="region of interest" description="Disordered" evidence="3">
    <location>
        <begin position="178"/>
        <end position="292"/>
    </location>
</feature>
<reference evidence="5" key="1">
    <citation type="journal article" date="2012" name="MBio">
        <title>Comparative genome analysis of Trichophyton rubrum and related dermatophytes reveals candidate genes involved in infection.</title>
        <authorList>
            <person name="Martinez D.A."/>
            <person name="Oliver B.G."/>
            <person name="Graeser Y."/>
            <person name="Goldberg J.M."/>
            <person name="Li W."/>
            <person name="Martinez-Rossi N.M."/>
            <person name="Monod M."/>
            <person name="Shelest E."/>
            <person name="Barton R.C."/>
            <person name="Birch E."/>
            <person name="Brakhage A.A."/>
            <person name="Chen Z."/>
            <person name="Gurr S.J."/>
            <person name="Heiman D."/>
            <person name="Heitman J."/>
            <person name="Kosti I."/>
            <person name="Rossi A."/>
            <person name="Saif S."/>
            <person name="Samalova M."/>
            <person name="Saunders C.W."/>
            <person name="Shea T."/>
            <person name="Summerbell R.C."/>
            <person name="Xu J."/>
            <person name="Young S."/>
            <person name="Zeng Q."/>
            <person name="Birren B.W."/>
            <person name="Cuomo C.A."/>
            <person name="White T.C."/>
        </authorList>
    </citation>
    <scope>NUCLEOTIDE SEQUENCE [LARGE SCALE GENOMIC DNA]</scope>
    <source>
        <strain evidence="5">ATCC MYA-4606 / CBS 127.97</strain>
    </source>
</reference>
<dbReference type="InterPro" id="IPR050897">
    <property type="entry name" value="SMAUG/VTS1_RNA-bind"/>
</dbReference>
<dbReference type="Proteomes" id="UP000009169">
    <property type="component" value="Unassembled WGS sequence"/>
</dbReference>
<dbReference type="GO" id="GO:0000932">
    <property type="term" value="C:P-body"/>
    <property type="evidence" value="ECO:0007669"/>
    <property type="project" value="TreeGrafter"/>
</dbReference>
<dbReference type="InterPro" id="IPR013761">
    <property type="entry name" value="SAM/pointed_sf"/>
</dbReference>
<feature type="compositionally biased region" description="Polar residues" evidence="3">
    <location>
        <begin position="178"/>
        <end position="193"/>
    </location>
</feature>
<dbReference type="HOGENOM" id="CLU_017632_0_0_1"/>
<dbReference type="SUPFAM" id="SSF47769">
    <property type="entry name" value="SAM/Pointed domain"/>
    <property type="match status" value="1"/>
</dbReference>
<organism evidence="4 5">
    <name type="scientific">Trichophyton equinum (strain ATCC MYA-4606 / CBS 127.97)</name>
    <name type="common">Horse ringworm fungus</name>
    <dbReference type="NCBI Taxonomy" id="559882"/>
    <lineage>
        <taxon>Eukaryota</taxon>
        <taxon>Fungi</taxon>
        <taxon>Dikarya</taxon>
        <taxon>Ascomycota</taxon>
        <taxon>Pezizomycotina</taxon>
        <taxon>Eurotiomycetes</taxon>
        <taxon>Eurotiomycetidae</taxon>
        <taxon>Onygenales</taxon>
        <taxon>Arthrodermataceae</taxon>
        <taxon>Trichophyton</taxon>
    </lineage>
</organism>
<dbReference type="PANTHER" id="PTHR12515:SF5">
    <property type="entry name" value="PROTEIN SMAUG"/>
    <property type="match status" value="1"/>
</dbReference>
<feature type="compositionally biased region" description="Low complexity" evidence="3">
    <location>
        <begin position="16"/>
        <end position="27"/>
    </location>
</feature>
<evidence type="ECO:0000256" key="1">
    <source>
        <dbReference type="ARBA" id="ARBA00004496"/>
    </source>
</evidence>
<dbReference type="PANTHER" id="PTHR12515">
    <property type="entry name" value="STERILE ALPHA MOTIF DOMAIN CONTAINING PROTEIN 4-RELATED"/>
    <property type="match status" value="1"/>
</dbReference>
<dbReference type="OrthoDB" id="2155283at2759"/>
<dbReference type="eggNOG" id="KOG3791">
    <property type="taxonomic scope" value="Eukaryota"/>
</dbReference>